<gene>
    <name evidence="10" type="ordered locus">S70_21070</name>
</gene>
<dbReference type="CDD" id="cd05403">
    <property type="entry name" value="NT_KNTase_like"/>
    <property type="match status" value="1"/>
</dbReference>
<dbReference type="SUPFAM" id="SSF81301">
    <property type="entry name" value="Nucleotidyltransferase"/>
    <property type="match status" value="1"/>
</dbReference>
<accession>A0A140STG8</accession>
<keyword evidence="7" id="KW-0067">ATP-binding</keyword>
<dbReference type="EC" id="2.7.7.47" evidence="3 7"/>
<comment type="catalytic activity">
    <reaction evidence="5 7">
        <text>spectinomycin + ATP = 9-O-adenylylspectinomycin + diphosphate</text>
        <dbReference type="Rhea" id="RHEA:63228"/>
        <dbReference type="ChEBI" id="CHEBI:30616"/>
        <dbReference type="ChEBI" id="CHEBI:33019"/>
        <dbReference type="ChEBI" id="CHEBI:146260"/>
        <dbReference type="ChEBI" id="CHEBI:146261"/>
    </reaction>
</comment>
<proteinExistence type="predicted"/>
<dbReference type="GO" id="GO:0046677">
    <property type="term" value="P:response to antibiotic"/>
    <property type="evidence" value="ECO:0007669"/>
    <property type="project" value="UniProtKB-KW"/>
</dbReference>
<dbReference type="Pfam" id="PF13427">
    <property type="entry name" value="AadA_C"/>
    <property type="match status" value="1"/>
</dbReference>
<evidence type="ECO:0000256" key="2">
    <source>
        <dbReference type="ARBA" id="ARBA00023251"/>
    </source>
</evidence>
<dbReference type="OrthoDB" id="7058480at2"/>
<feature type="domain" description="Polymerase beta nucleotidyltransferase" evidence="9">
    <location>
        <begin position="46"/>
        <end position="90"/>
    </location>
</feature>
<protein>
    <recommendedName>
        <fullName evidence="4 7">Aminoglycoside (3'') (9) adenylyltransferase</fullName>
        <ecNumber evidence="3 7">2.7.7.47</ecNumber>
    </recommendedName>
</protein>
<dbReference type="KEGG" id="psi:S70_21070"/>
<evidence type="ECO:0000256" key="6">
    <source>
        <dbReference type="ARBA" id="ARBA00048566"/>
    </source>
</evidence>
<evidence type="ECO:0000313" key="11">
    <source>
        <dbReference type="Proteomes" id="UP000005012"/>
    </source>
</evidence>
<dbReference type="Pfam" id="PF18765">
    <property type="entry name" value="Polbeta"/>
    <property type="match status" value="1"/>
</dbReference>
<evidence type="ECO:0000313" key="10">
    <source>
        <dbReference type="EMBL" id="AFH95993.1"/>
    </source>
</evidence>
<reference evidence="10 11" key="1">
    <citation type="journal article" date="2012" name="J. Bacteriol.">
        <title>Complete Genome Sequence of Providencia stuartii Clinical Isolate MRSN 2154.</title>
        <authorList>
            <person name="Clifford R.J."/>
            <person name="Hang J."/>
            <person name="Riley M.C."/>
            <person name="Onmus-Leone F."/>
            <person name="Kuschner R.A."/>
            <person name="Lesho E.P."/>
            <person name="Waterman P.E."/>
        </authorList>
    </citation>
    <scope>NUCLEOTIDE SEQUENCE [LARGE SCALE GENOMIC DNA]</scope>
    <source>
        <strain evidence="10 11">MRSN 2154</strain>
    </source>
</reference>
<evidence type="ECO:0000256" key="7">
    <source>
        <dbReference type="PIRNR" id="PIRNR000819"/>
    </source>
</evidence>
<dbReference type="NCBIfam" id="NF010309">
    <property type="entry name" value="PRK13746.1"/>
    <property type="match status" value="1"/>
</dbReference>
<dbReference type="InterPro" id="IPR025184">
    <property type="entry name" value="AadA_C"/>
</dbReference>
<evidence type="ECO:0000256" key="5">
    <source>
        <dbReference type="ARBA" id="ARBA00047831"/>
    </source>
</evidence>
<dbReference type="GO" id="GO:0070566">
    <property type="term" value="F:adenylyltransferase activity"/>
    <property type="evidence" value="ECO:0007669"/>
    <property type="project" value="InterPro"/>
</dbReference>
<organism evidence="10 11">
    <name type="scientific">Providencia stuartii (strain MRSN 2154)</name>
    <dbReference type="NCBI Taxonomy" id="1157951"/>
    <lineage>
        <taxon>Bacteria</taxon>
        <taxon>Pseudomonadati</taxon>
        <taxon>Pseudomonadota</taxon>
        <taxon>Gammaproteobacteria</taxon>
        <taxon>Enterobacterales</taxon>
        <taxon>Morganellaceae</taxon>
        <taxon>Providencia</taxon>
    </lineage>
</organism>
<dbReference type="InterPro" id="IPR024172">
    <property type="entry name" value="AadA/Aad9"/>
</dbReference>
<dbReference type="InterPro" id="IPR043519">
    <property type="entry name" value="NT_sf"/>
</dbReference>
<dbReference type="AlphaFoldDB" id="A0A140STG8"/>
<dbReference type="PATRIC" id="fig|1157951.4.peg.4233"/>
<evidence type="ECO:0000256" key="1">
    <source>
        <dbReference type="ARBA" id="ARBA00022679"/>
    </source>
</evidence>
<feature type="domain" description="Adenylyltransferase AadA C-terminal" evidence="8">
    <location>
        <begin position="171"/>
        <end position="267"/>
    </location>
</feature>
<comment type="catalytic activity">
    <reaction evidence="6 7">
        <text>streptomycin + ATP = 3''-O-adenylylstreptomycin + diphosphate</text>
        <dbReference type="Rhea" id="RHEA:20245"/>
        <dbReference type="ChEBI" id="CHEBI:30616"/>
        <dbReference type="ChEBI" id="CHEBI:33019"/>
        <dbReference type="ChEBI" id="CHEBI:58007"/>
        <dbReference type="ChEBI" id="CHEBI:58605"/>
        <dbReference type="EC" id="2.7.7.47"/>
    </reaction>
</comment>
<dbReference type="Proteomes" id="UP000005012">
    <property type="component" value="Chromosome"/>
</dbReference>
<dbReference type="EMBL" id="CP003488">
    <property type="protein sequence ID" value="AFH95993.1"/>
    <property type="molecule type" value="Genomic_DNA"/>
</dbReference>
<evidence type="ECO:0000259" key="9">
    <source>
        <dbReference type="Pfam" id="PF18765"/>
    </source>
</evidence>
<name>A0A140STG8_PROSM</name>
<evidence type="ECO:0000259" key="8">
    <source>
        <dbReference type="Pfam" id="PF13427"/>
    </source>
</evidence>
<keyword evidence="7" id="KW-0547">Nucleotide-binding</keyword>
<keyword evidence="2 7" id="KW-0046">Antibiotic resistance</keyword>
<dbReference type="HOGENOM" id="CLU_071584_0_0_6"/>
<evidence type="ECO:0000256" key="4">
    <source>
        <dbReference type="ARBA" id="ARBA00035252"/>
    </source>
</evidence>
<reference evidence="11" key="2">
    <citation type="submission" date="2012-04" db="EMBL/GenBank/DDBJ databases">
        <title>Complete genome sequence of Providencia stuartii clinical isolate MRSN 2154.</title>
        <authorList>
            <person name="Clifford R.J."/>
            <person name="Hang J."/>
            <person name="Riley M.C."/>
            <person name="Onmus-Leone F."/>
            <person name="Kuschner R.A."/>
            <person name="Lesho E.P."/>
            <person name="Waterman P.E."/>
        </authorList>
    </citation>
    <scope>NUCLEOTIDE SEQUENCE [LARGE SCALE GENOMIC DNA]</scope>
    <source>
        <strain evidence="11">MRSN 2154</strain>
    </source>
</reference>
<dbReference type="InterPro" id="IPR041633">
    <property type="entry name" value="Polbeta"/>
</dbReference>
<dbReference type="PIRSF" id="PIRSF000819">
    <property type="entry name" value="Streptomycin_3-adenylyltransf"/>
    <property type="match status" value="1"/>
</dbReference>
<dbReference type="GO" id="GO:0005524">
    <property type="term" value="F:ATP binding"/>
    <property type="evidence" value="ECO:0007669"/>
    <property type="project" value="UniProtKB-KW"/>
</dbReference>
<keyword evidence="7" id="KW-0548">Nucleotidyltransferase</keyword>
<keyword evidence="1 7" id="KW-0808">Transferase</keyword>
<dbReference type="Gene3D" id="3.30.460.10">
    <property type="entry name" value="Beta Polymerase, domain 2"/>
    <property type="match status" value="1"/>
</dbReference>
<sequence>MYDPVDKINNKDTKTNMNFEHIDTSILQQVKSACQLIDKHLGEILNSIYLYGSTLHGGLKPLSDIDLLVTVDAPLSEQQRQQLMSELLTVSAWPGSDPKQRALEVTVLLNESVKKWHYPPRRELQFGEWLRDDIVSGIFEPPQIDPDIAILLTKVHQHSIAILGNDAAHSFPPIPFSDLSKALKATLEQWNDQDDWEHDECNIILALARILYTLSTQKIASKSEAADWLLHRINTPSHYQLLSAAQRTYLTGETFDVSNSKAIEDFILTIKSQCEERLAK</sequence>
<dbReference type="GO" id="GO:0009012">
    <property type="term" value="F:aminoglycoside 3''-adenylyltransferase activity"/>
    <property type="evidence" value="ECO:0007669"/>
    <property type="project" value="UniProtKB-EC"/>
</dbReference>
<evidence type="ECO:0000256" key="3">
    <source>
        <dbReference type="ARBA" id="ARBA00035126"/>
    </source>
</evidence>